<keyword evidence="10" id="KW-0413">Isomerase</keyword>
<dbReference type="Gene3D" id="3.90.320.10">
    <property type="match status" value="1"/>
</dbReference>
<proteinExistence type="predicted"/>
<evidence type="ECO:0000256" key="12">
    <source>
        <dbReference type="ARBA" id="ARBA00034808"/>
    </source>
</evidence>
<dbReference type="Gene3D" id="1.10.486.10">
    <property type="entry name" value="PCRA, domain 4"/>
    <property type="match status" value="1"/>
</dbReference>
<reference evidence="17 18" key="1">
    <citation type="submission" date="2022-04" db="EMBL/GenBank/DDBJ databases">
        <title>Human microbiome associated bacterial genomes.</title>
        <authorList>
            <person name="Sandstrom S."/>
            <person name="Salamzade R."/>
            <person name="Kalan L.R."/>
        </authorList>
    </citation>
    <scope>NUCLEOTIDE SEQUENCE [LARGE SCALE GENOMIC DNA]</scope>
    <source>
        <strain evidence="18">p3-SID1799</strain>
    </source>
</reference>
<evidence type="ECO:0000259" key="16">
    <source>
        <dbReference type="PROSITE" id="PS51217"/>
    </source>
</evidence>
<evidence type="ECO:0000256" key="11">
    <source>
        <dbReference type="ARBA" id="ARBA00034617"/>
    </source>
</evidence>
<dbReference type="Pfam" id="PF13361">
    <property type="entry name" value="UvrD_C"/>
    <property type="match status" value="1"/>
</dbReference>
<dbReference type="InterPro" id="IPR011604">
    <property type="entry name" value="PDDEXK-like_dom_sf"/>
</dbReference>
<comment type="caution">
    <text evidence="17">The sequence shown here is derived from an EMBL/GenBank/DDBJ whole genome shotgun (WGS) entry which is preliminary data.</text>
</comment>
<feature type="binding site" evidence="14">
    <location>
        <begin position="50"/>
        <end position="57"/>
    </location>
    <ligand>
        <name>ATP</name>
        <dbReference type="ChEBI" id="CHEBI:30616"/>
    </ligand>
</feature>
<evidence type="ECO:0000256" key="5">
    <source>
        <dbReference type="ARBA" id="ARBA00022806"/>
    </source>
</evidence>
<evidence type="ECO:0000256" key="8">
    <source>
        <dbReference type="ARBA" id="ARBA00023125"/>
    </source>
</evidence>
<dbReference type="PROSITE" id="PS51217">
    <property type="entry name" value="UVRD_HELICASE_CTER"/>
    <property type="match status" value="1"/>
</dbReference>
<dbReference type="InterPro" id="IPR000212">
    <property type="entry name" value="DNA_helicase_UvrD/REP"/>
</dbReference>
<dbReference type="InterPro" id="IPR038726">
    <property type="entry name" value="PDDEXK_AddAB-type"/>
</dbReference>
<keyword evidence="7 14" id="KW-0067">ATP-binding</keyword>
<evidence type="ECO:0000256" key="7">
    <source>
        <dbReference type="ARBA" id="ARBA00022840"/>
    </source>
</evidence>
<keyword evidence="8" id="KW-0238">DNA-binding</keyword>
<dbReference type="EC" id="5.6.2.4" evidence="12"/>
<evidence type="ECO:0000256" key="13">
    <source>
        <dbReference type="ARBA" id="ARBA00048988"/>
    </source>
</evidence>
<dbReference type="Pfam" id="PF12705">
    <property type="entry name" value="PDDEXK_1"/>
    <property type="match status" value="1"/>
</dbReference>
<feature type="domain" description="UvrD-like helicase ATP-binding" evidence="15">
    <location>
        <begin position="29"/>
        <end position="359"/>
    </location>
</feature>
<dbReference type="CDD" id="cd17932">
    <property type="entry name" value="DEXQc_UvrD"/>
    <property type="match status" value="1"/>
</dbReference>
<evidence type="ECO:0000313" key="17">
    <source>
        <dbReference type="EMBL" id="MCT2043227.1"/>
    </source>
</evidence>
<keyword evidence="18" id="KW-1185">Reference proteome</keyword>
<dbReference type="Proteomes" id="UP001525379">
    <property type="component" value="Unassembled WGS sequence"/>
</dbReference>
<evidence type="ECO:0000313" key="18">
    <source>
        <dbReference type="Proteomes" id="UP001525379"/>
    </source>
</evidence>
<keyword evidence="6" id="KW-0269">Exonuclease</keyword>
<dbReference type="GO" id="GO:0004386">
    <property type="term" value="F:helicase activity"/>
    <property type="evidence" value="ECO:0007669"/>
    <property type="project" value="UniProtKB-KW"/>
</dbReference>
<evidence type="ECO:0000256" key="1">
    <source>
        <dbReference type="ARBA" id="ARBA00022722"/>
    </source>
</evidence>
<evidence type="ECO:0000256" key="2">
    <source>
        <dbReference type="ARBA" id="ARBA00022741"/>
    </source>
</evidence>
<sequence length="1103" mass="120984">MTENHATNRHVSHEDIALALAGGDPNKCYPPTDEQRAVLDAPFAPSLVVAGAGSGKTHTMVVRMLTLVARDGIDPSTILGLTFTRKAAGELQTRVSHGLARLRRAGTIPKHVTDEPEVSTYNSFANAIYRDWGLIIGSEPDVTLLDESSAWMLMHSIVTASDDTELSALGKSVSAITRLAHELANACRDNRVDLDKLEAFPEAFANRLLPLQRGPREREGVPGYITTPVNQVQMLIPLLRLVRSYNAEKRRLGLIEFSDQVVGATEIVEASQHVADELRSRYQHVILDEYQDTSAGQLQLLSSLFKDQSVMAVGDPKQAIYGWRGASPGTMERFHDDFSSMPVASSANTFTLSTSWRNDRIILDAANAIARTLPESGTLPGGGTLPELGARPGAGDGTLEVLYRDDIVSEAQAAAEHCKQLLDAADSEKLPSISMLFRRRASMELFASELQRLGVPHRVLALGGVLTSPEVVDLMCFLRVLNDPAAGNSLIRILAGARYMLGIQDLAALGQLARRIGQLDWRLQPVESRSSAQRVLDSEEDQASLLEALEVIAATPDGHPRLKHFTEEGVTRLREAAALFAELRGLGRLPITELIDELITRTQIDLEIESNPRSASRRRNLDAFVNAIHDVAGRREHTSVTALLDWLEKAAERDEIASEQDEPEPGTVQLLTMHASKGLEWDHIIIPRAVEGEFPGEPRDRSGWLLPGRLPYRFRLDAKALPDVDLDGLTMRKDWAEATAAFSETLLERHQLEERRLAYVALTRARTSLLLTTSTWKQSGGPGSWSSYLHELADAGIIADAPEVNVEAGRPLIAANGPSEWPRPAMSDAARADLLTLANAVQDAGATPETADAGQYSTILGLLLAERDERRNPEALALPERLAASRFKDAINDPVAVMEQLRRPMPERPYRQTRLGTMLHSWIEAHYGHGGGGGETLDLELLELDDDSRELLGVASERPEDRAALEPLKQRFLASDWAVKTPLAIEQSIDVKLGSKTVVCKIDAVFQNGDGMIELVDWKTGKPPVGQSAEWERQLQLALYTLAWSKHHGTPSSHIHAKLVYLSTGEEYDFAHVSSEDELETLIMEAERQLAEAAASRHTGESG</sequence>
<dbReference type="PANTHER" id="PTHR11070:SF55">
    <property type="entry name" value="DNA 3'-5' HELICASE"/>
    <property type="match status" value="1"/>
</dbReference>
<evidence type="ECO:0000256" key="10">
    <source>
        <dbReference type="ARBA" id="ARBA00023235"/>
    </source>
</evidence>
<evidence type="ECO:0000256" key="14">
    <source>
        <dbReference type="PROSITE-ProRule" id="PRU00560"/>
    </source>
</evidence>
<comment type="catalytic activity">
    <reaction evidence="11">
        <text>Couples ATP hydrolysis with the unwinding of duplex DNA by translocating in the 3'-5' direction.</text>
        <dbReference type="EC" id="5.6.2.4"/>
    </reaction>
</comment>
<evidence type="ECO:0000256" key="4">
    <source>
        <dbReference type="ARBA" id="ARBA00022801"/>
    </source>
</evidence>
<keyword evidence="1" id="KW-0540">Nuclease</keyword>
<keyword evidence="2 14" id="KW-0547">Nucleotide-binding</keyword>
<organism evidence="17 18">
    <name type="scientific">Pseudoclavibacter albus</name>
    <dbReference type="NCBI Taxonomy" id="272241"/>
    <lineage>
        <taxon>Bacteria</taxon>
        <taxon>Bacillati</taxon>
        <taxon>Actinomycetota</taxon>
        <taxon>Actinomycetes</taxon>
        <taxon>Micrococcales</taxon>
        <taxon>Microbacteriaceae</taxon>
        <taxon>Pseudoclavibacter</taxon>
    </lineage>
</organism>
<comment type="catalytic activity">
    <reaction evidence="13">
        <text>ATP + H2O = ADP + phosphate + H(+)</text>
        <dbReference type="Rhea" id="RHEA:13065"/>
        <dbReference type="ChEBI" id="CHEBI:15377"/>
        <dbReference type="ChEBI" id="CHEBI:15378"/>
        <dbReference type="ChEBI" id="CHEBI:30616"/>
        <dbReference type="ChEBI" id="CHEBI:43474"/>
        <dbReference type="ChEBI" id="CHEBI:456216"/>
        <dbReference type="EC" id="5.6.2.4"/>
    </reaction>
</comment>
<dbReference type="PANTHER" id="PTHR11070">
    <property type="entry name" value="UVRD / RECB / PCRA DNA HELICASE FAMILY MEMBER"/>
    <property type="match status" value="1"/>
</dbReference>
<dbReference type="InterPro" id="IPR014017">
    <property type="entry name" value="DNA_helicase_UvrD-like_C"/>
</dbReference>
<name>A0ABT2HY39_9MICO</name>
<protein>
    <recommendedName>
        <fullName evidence="12">DNA 3'-5' helicase</fullName>
        <ecNumber evidence="12">5.6.2.4</ecNumber>
    </recommendedName>
</protein>
<dbReference type="Pfam" id="PF00580">
    <property type="entry name" value="UvrD-helicase"/>
    <property type="match status" value="1"/>
</dbReference>
<dbReference type="SUPFAM" id="SSF52540">
    <property type="entry name" value="P-loop containing nucleoside triphosphate hydrolases"/>
    <property type="match status" value="1"/>
</dbReference>
<evidence type="ECO:0000256" key="9">
    <source>
        <dbReference type="ARBA" id="ARBA00023204"/>
    </source>
</evidence>
<dbReference type="PROSITE" id="PS51198">
    <property type="entry name" value="UVRD_HELICASE_ATP_BIND"/>
    <property type="match status" value="1"/>
</dbReference>
<keyword evidence="5 14" id="KW-0347">Helicase</keyword>
<dbReference type="RefSeq" id="WP_260104458.1">
    <property type="nucleotide sequence ID" value="NZ_JALXSQ010000030.1"/>
</dbReference>
<accession>A0ABT2HY39</accession>
<evidence type="ECO:0000256" key="3">
    <source>
        <dbReference type="ARBA" id="ARBA00022763"/>
    </source>
</evidence>
<evidence type="ECO:0000256" key="6">
    <source>
        <dbReference type="ARBA" id="ARBA00022839"/>
    </source>
</evidence>
<keyword evidence="3" id="KW-0227">DNA damage</keyword>
<dbReference type="Gene3D" id="3.40.50.300">
    <property type="entry name" value="P-loop containing nucleotide triphosphate hydrolases"/>
    <property type="match status" value="3"/>
</dbReference>
<keyword evidence="4 14" id="KW-0378">Hydrolase</keyword>
<dbReference type="InterPro" id="IPR027417">
    <property type="entry name" value="P-loop_NTPase"/>
</dbReference>
<evidence type="ECO:0000259" key="15">
    <source>
        <dbReference type="PROSITE" id="PS51198"/>
    </source>
</evidence>
<dbReference type="InterPro" id="IPR014016">
    <property type="entry name" value="UvrD-like_ATP-bd"/>
</dbReference>
<feature type="domain" description="UvrD-like helicase C-terminal" evidence="16">
    <location>
        <begin position="360"/>
        <end position="678"/>
    </location>
</feature>
<gene>
    <name evidence="17" type="ORF">M3D15_07775</name>
</gene>
<dbReference type="EMBL" id="JALXSQ010000030">
    <property type="protein sequence ID" value="MCT2043227.1"/>
    <property type="molecule type" value="Genomic_DNA"/>
</dbReference>
<keyword evidence="9" id="KW-0234">DNA repair</keyword>
<feature type="non-terminal residue" evidence="17">
    <location>
        <position position="1103"/>
    </location>
</feature>